<feature type="region of interest" description="Disordered" evidence="1">
    <location>
        <begin position="334"/>
        <end position="356"/>
    </location>
</feature>
<dbReference type="Proteomes" id="UP000509510">
    <property type="component" value="Chromosome V"/>
</dbReference>
<feature type="compositionally biased region" description="Polar residues" evidence="1">
    <location>
        <begin position="221"/>
        <end position="247"/>
    </location>
</feature>
<keyword evidence="3" id="KW-1185">Reference proteome</keyword>
<sequence length="437" mass="48497">MDSKTAESSFPVNPIVTYLRLLKEKKTGLPHGQLICVSPASAITTTAGLLRIANLVGPHIAVLCVQADIIDDWSPETMAALIATSRKHSFILWEGGRQLLLMGNAVSTQMLLDRRRRNREQIDVIKQLYTRGVVSIASWASLATLWPSSAEAHLQESDIAISALRHAARETVTRVAQVIRTEITVDSKSRNQDDQDDDDDDDDEENGVAIDSTLLPPPADLSTSSLEPPIRRTSTISLTHSIVQRSDPSPKFTAHESTSVEDDANFIQDAEWSWKSLEPPQLARGLILGLPQRGSSSFASVWYRDSCLAAGRANRDFVVGFFCLESFLEVSREPELLTPSAPPSPERQLPKSDKEKDQSFVIFSRLPFDWRQIRASHFNTYDDDADLEDPEGANIEAKLLHTIMDQAMNSIHEDEEGDNNQPRSDTELLHVPVITLG</sequence>
<feature type="region of interest" description="Disordered" evidence="1">
    <location>
        <begin position="186"/>
        <end position="260"/>
    </location>
</feature>
<dbReference type="InterPro" id="IPR013785">
    <property type="entry name" value="Aldolase_TIM"/>
</dbReference>
<dbReference type="RefSeq" id="XP_035348245.1">
    <property type="nucleotide sequence ID" value="XM_035492352.1"/>
</dbReference>
<organism evidence="2 3">
    <name type="scientific">Talaromyces rugulosus</name>
    <name type="common">Penicillium rugulosum</name>
    <dbReference type="NCBI Taxonomy" id="121627"/>
    <lineage>
        <taxon>Eukaryota</taxon>
        <taxon>Fungi</taxon>
        <taxon>Dikarya</taxon>
        <taxon>Ascomycota</taxon>
        <taxon>Pezizomycotina</taxon>
        <taxon>Eurotiomycetes</taxon>
        <taxon>Eurotiomycetidae</taxon>
        <taxon>Eurotiales</taxon>
        <taxon>Trichocomaceae</taxon>
        <taxon>Talaromyces</taxon>
        <taxon>Talaromyces sect. Islandici</taxon>
    </lineage>
</organism>
<evidence type="ECO:0000313" key="3">
    <source>
        <dbReference type="Proteomes" id="UP000509510"/>
    </source>
</evidence>
<evidence type="ECO:0000313" key="2">
    <source>
        <dbReference type="EMBL" id="QKX62071.1"/>
    </source>
</evidence>
<protein>
    <submittedName>
        <fullName evidence="2">Uncharacterized protein</fullName>
    </submittedName>
</protein>
<dbReference type="AlphaFoldDB" id="A0A7H8R8P9"/>
<dbReference type="OrthoDB" id="10263753at2759"/>
<dbReference type="KEGG" id="trg:TRUGW13939_09227"/>
<feature type="compositionally biased region" description="Acidic residues" evidence="1">
    <location>
        <begin position="194"/>
        <end position="206"/>
    </location>
</feature>
<dbReference type="GeneID" id="55996711"/>
<dbReference type="EMBL" id="CP055902">
    <property type="protein sequence ID" value="QKX62071.1"/>
    <property type="molecule type" value="Genomic_DNA"/>
</dbReference>
<gene>
    <name evidence="2" type="ORF">TRUGW13939_09227</name>
</gene>
<reference evidence="3" key="1">
    <citation type="submission" date="2020-06" db="EMBL/GenBank/DDBJ databases">
        <title>A chromosome-scale genome assembly of Talaromyces rugulosus W13939.</title>
        <authorList>
            <person name="Wang B."/>
            <person name="Guo L."/>
            <person name="Ye K."/>
            <person name="Wang L."/>
        </authorList>
    </citation>
    <scope>NUCLEOTIDE SEQUENCE [LARGE SCALE GENOMIC DNA]</scope>
    <source>
        <strain evidence="3">W13939</strain>
    </source>
</reference>
<name>A0A7H8R8P9_TALRU</name>
<dbReference type="Gene3D" id="3.20.20.70">
    <property type="entry name" value="Aldolase class I"/>
    <property type="match status" value="1"/>
</dbReference>
<evidence type="ECO:0000256" key="1">
    <source>
        <dbReference type="SAM" id="MobiDB-lite"/>
    </source>
</evidence>
<accession>A0A7H8R8P9</accession>
<proteinExistence type="predicted"/>